<accession>A0ABV0PPF9</accession>
<protein>
    <submittedName>
        <fullName evidence="1">Uncharacterized protein</fullName>
    </submittedName>
</protein>
<dbReference type="EMBL" id="JAHRIO010081420">
    <property type="protein sequence ID" value="MEQ2185387.1"/>
    <property type="molecule type" value="Genomic_DNA"/>
</dbReference>
<name>A0ABV0PPF9_9TELE</name>
<sequence length="193" mass="21846">MNIFKSGSIRRLKTTDHQQVNVSEVTKEALARFQGSPLRLFVMVTVASMKRHLAVMCLCGLENVTLIADQSLRSDFFSVGRFCRLWQTVIRSEDVRQPGVDEVVVFIYLYLHLGESDKMAPVLVVLLFLNFMFYFGTESLNCLSPVTFKDMTSNLDQPVVCFSTLILCVTPNPGVHWLINLISIDDFCVILLS</sequence>
<evidence type="ECO:0000313" key="1">
    <source>
        <dbReference type="EMBL" id="MEQ2185387.1"/>
    </source>
</evidence>
<feature type="non-terminal residue" evidence="1">
    <location>
        <position position="193"/>
    </location>
</feature>
<organism evidence="1 2">
    <name type="scientific">Goodea atripinnis</name>
    <dbReference type="NCBI Taxonomy" id="208336"/>
    <lineage>
        <taxon>Eukaryota</taxon>
        <taxon>Metazoa</taxon>
        <taxon>Chordata</taxon>
        <taxon>Craniata</taxon>
        <taxon>Vertebrata</taxon>
        <taxon>Euteleostomi</taxon>
        <taxon>Actinopterygii</taxon>
        <taxon>Neopterygii</taxon>
        <taxon>Teleostei</taxon>
        <taxon>Neoteleostei</taxon>
        <taxon>Acanthomorphata</taxon>
        <taxon>Ovalentaria</taxon>
        <taxon>Atherinomorphae</taxon>
        <taxon>Cyprinodontiformes</taxon>
        <taxon>Goodeidae</taxon>
        <taxon>Goodea</taxon>
    </lineage>
</organism>
<dbReference type="Proteomes" id="UP001476798">
    <property type="component" value="Unassembled WGS sequence"/>
</dbReference>
<keyword evidence="2" id="KW-1185">Reference proteome</keyword>
<proteinExistence type="predicted"/>
<evidence type="ECO:0000313" key="2">
    <source>
        <dbReference type="Proteomes" id="UP001476798"/>
    </source>
</evidence>
<reference evidence="1 2" key="1">
    <citation type="submission" date="2021-06" db="EMBL/GenBank/DDBJ databases">
        <authorList>
            <person name="Palmer J.M."/>
        </authorList>
    </citation>
    <scope>NUCLEOTIDE SEQUENCE [LARGE SCALE GENOMIC DNA]</scope>
    <source>
        <strain evidence="1 2">GA_2019</strain>
        <tissue evidence="1">Muscle</tissue>
    </source>
</reference>
<gene>
    <name evidence="1" type="ORF">GOODEAATRI_017688</name>
</gene>
<comment type="caution">
    <text evidence="1">The sequence shown here is derived from an EMBL/GenBank/DDBJ whole genome shotgun (WGS) entry which is preliminary data.</text>
</comment>